<gene>
    <name evidence="3" type="ORF">RM573_12030</name>
</gene>
<feature type="transmembrane region" description="Helical" evidence="2">
    <location>
        <begin position="190"/>
        <end position="210"/>
    </location>
</feature>
<reference evidence="3 4" key="1">
    <citation type="submission" date="2023-09" db="EMBL/GenBank/DDBJ databases">
        <authorList>
            <person name="Rey-Velasco X."/>
        </authorList>
    </citation>
    <scope>NUCLEOTIDE SEQUENCE [LARGE SCALE GENOMIC DNA]</scope>
    <source>
        <strain evidence="3 4">W431</strain>
    </source>
</reference>
<evidence type="ECO:0000256" key="2">
    <source>
        <dbReference type="SAM" id="Phobius"/>
    </source>
</evidence>
<dbReference type="RefSeq" id="WP_311582185.1">
    <property type="nucleotide sequence ID" value="NZ_JAVRIF010000006.1"/>
</dbReference>
<feature type="region of interest" description="Disordered" evidence="1">
    <location>
        <begin position="16"/>
        <end position="38"/>
    </location>
</feature>
<evidence type="ECO:0000313" key="3">
    <source>
        <dbReference type="EMBL" id="MDT0604326.1"/>
    </source>
</evidence>
<feature type="transmembrane region" description="Helical" evidence="2">
    <location>
        <begin position="144"/>
        <end position="165"/>
    </location>
</feature>
<evidence type="ECO:0000313" key="4">
    <source>
        <dbReference type="Proteomes" id="UP001266357"/>
    </source>
</evidence>
<accession>A0ABU3A2B7</accession>
<proteinExistence type="predicted"/>
<keyword evidence="2" id="KW-1133">Transmembrane helix</keyword>
<comment type="caution">
    <text evidence="3">The sequence shown here is derived from an EMBL/GenBank/DDBJ whole genome shotgun (WGS) entry which is preliminary data.</text>
</comment>
<organism evidence="3 4">
    <name type="scientific">Thalassotalea castellviae</name>
    <dbReference type="NCBI Taxonomy" id="3075612"/>
    <lineage>
        <taxon>Bacteria</taxon>
        <taxon>Pseudomonadati</taxon>
        <taxon>Pseudomonadota</taxon>
        <taxon>Gammaproteobacteria</taxon>
        <taxon>Alteromonadales</taxon>
        <taxon>Colwelliaceae</taxon>
        <taxon>Thalassotalea</taxon>
    </lineage>
</organism>
<name>A0ABU3A2B7_9GAMM</name>
<protein>
    <submittedName>
        <fullName evidence="3">Uncharacterized protein</fullName>
    </submittedName>
</protein>
<keyword evidence="4" id="KW-1185">Reference proteome</keyword>
<dbReference type="Proteomes" id="UP001266357">
    <property type="component" value="Unassembled WGS sequence"/>
</dbReference>
<feature type="transmembrane region" description="Helical" evidence="2">
    <location>
        <begin position="222"/>
        <end position="244"/>
    </location>
</feature>
<sequence>MILTLFAWLNPQTGNKLRNNQSNQSAFSKGIGNSSAGPKPAVGGNQNLGVPMRLFGKESPLQGKQSINVANIASSSRASKGNPWLAIIIAFALTAYLLFALFSWVSQEYIFQKEMFSLQFGIEHELVPRFLKSKSDGRYVTAKLLTFYLSYPLVIILSYLIYQWLVTSLHRFGGYCAKVNYVTPEFRLRGVAFAADIAPVFGIMSSLWALMNKGGDDEYVRWVMCGPSFLGMTAYAMATIYLHWMPASEVKNG</sequence>
<keyword evidence="2" id="KW-0472">Membrane</keyword>
<keyword evidence="2" id="KW-0812">Transmembrane</keyword>
<evidence type="ECO:0000256" key="1">
    <source>
        <dbReference type="SAM" id="MobiDB-lite"/>
    </source>
</evidence>
<feature type="transmembrane region" description="Helical" evidence="2">
    <location>
        <begin position="84"/>
        <end position="105"/>
    </location>
</feature>
<dbReference type="EMBL" id="JAVRIF010000006">
    <property type="protein sequence ID" value="MDT0604326.1"/>
    <property type="molecule type" value="Genomic_DNA"/>
</dbReference>
<feature type="compositionally biased region" description="Polar residues" evidence="1">
    <location>
        <begin position="16"/>
        <end position="36"/>
    </location>
</feature>